<dbReference type="PANTHER" id="PTHR46399">
    <property type="entry name" value="B30.2/SPRY DOMAIN-CONTAINING PROTEIN"/>
    <property type="match status" value="1"/>
</dbReference>
<dbReference type="FunFam" id="1.10.238.10:FF:000040">
    <property type="entry name" value="Ryanodine receptor 2"/>
    <property type="match status" value="1"/>
</dbReference>
<comment type="subunit">
    <text evidence="26">Homotetramer. Can also form heterotetramers with RYR2. Identified in a complex composed of RYR1, PDE4D, PKA, FKBP1A and protein phosphatase 1 (PP1). Repeated very high-level exercise decreases interaction with PDE4D and protein phosphatase 1 (PP1). Interacts with CALM; CALM with bound calcium inhibits the RYR1 channel activity. Interacts with S100A1. Interacts with FKBP1A; this stabilizes the closed conformation of the channel. Interacts with CACNA1S; interaction with CACNA1S is important for activation of the RYR1 channel. Interacts with CACNB1. Interacts with TRDN and ASPH; these interactions stimulate RYR1 channel activity. Interacts with SELENON. Interacts with scorpion calcins (AC P0DPT1; AC P0DM30; AC A0A1L4BJ42; AC P59868; AC P60254; AC B8QG00; AC L0GBR1; AC P60252; AC P60253).</text>
</comment>
<feature type="compositionally biased region" description="Basic and acidic residues" evidence="27">
    <location>
        <begin position="206"/>
        <end position="220"/>
    </location>
</feature>
<dbReference type="FunFam" id="1.10.287.70:FF:000017">
    <property type="entry name" value="ryanodine receptor isoform X2"/>
    <property type="match status" value="1"/>
</dbReference>
<feature type="compositionally biased region" description="Basic and acidic residues" evidence="27">
    <location>
        <begin position="1545"/>
        <end position="1554"/>
    </location>
</feature>
<keyword evidence="8 28" id="KW-0812">Transmembrane</keyword>
<feature type="transmembrane region" description="Helical" evidence="28">
    <location>
        <begin position="2979"/>
        <end position="2998"/>
    </location>
</feature>
<keyword evidence="5" id="KW-0597">Phosphoprotein</keyword>
<evidence type="ECO:0000256" key="24">
    <source>
        <dbReference type="ARBA" id="ARBA00033030"/>
    </source>
</evidence>
<dbReference type="GO" id="GO:0030018">
    <property type="term" value="C:Z disc"/>
    <property type="evidence" value="ECO:0007669"/>
    <property type="project" value="TreeGrafter"/>
</dbReference>
<dbReference type="PROSITE" id="PS50188">
    <property type="entry name" value="B302_SPRY"/>
    <property type="match status" value="1"/>
</dbReference>
<evidence type="ECO:0000256" key="18">
    <source>
        <dbReference type="ARBA" id="ARBA00023170"/>
    </source>
</evidence>
<dbReference type="InterPro" id="IPR003877">
    <property type="entry name" value="SPRY_dom"/>
</dbReference>
<feature type="compositionally biased region" description="Basic and acidic residues" evidence="27">
    <location>
        <begin position="182"/>
        <end position="197"/>
    </location>
</feature>
<feature type="transmembrane region" description="Helical" evidence="28">
    <location>
        <begin position="3410"/>
        <end position="3430"/>
    </location>
</feature>
<evidence type="ECO:0000256" key="7">
    <source>
        <dbReference type="ARBA" id="ARBA00022673"/>
    </source>
</evidence>
<dbReference type="InterPro" id="IPR035762">
    <property type="entry name" value="SPRY3_RyR"/>
</dbReference>
<proteinExistence type="predicted"/>
<evidence type="ECO:0000256" key="22">
    <source>
        <dbReference type="ARBA" id="ARBA00032832"/>
    </source>
</evidence>
<dbReference type="SUPFAM" id="SSF47473">
    <property type="entry name" value="EF-hand"/>
    <property type="match status" value="1"/>
</dbReference>
<protein>
    <recommendedName>
        <fullName evidence="2">Ryanodine receptor 1</fullName>
    </recommendedName>
    <alternativeName>
        <fullName evidence="23">Skeletal muscle calcium release channel</fullName>
    </alternativeName>
    <alternativeName>
        <fullName evidence="21">Skeletal muscle ryanodine receptor</fullName>
    </alternativeName>
    <alternativeName>
        <fullName evidence="24">Skeletal muscle-type ryanodine receptor</fullName>
    </alternativeName>
    <alternativeName>
        <fullName evidence="22">Type 1 ryanodine receptor</fullName>
    </alternativeName>
</protein>
<dbReference type="Gene3D" id="2.60.120.920">
    <property type="match status" value="2"/>
</dbReference>
<dbReference type="GO" id="GO:0005790">
    <property type="term" value="C:smooth endoplasmic reticulum"/>
    <property type="evidence" value="ECO:0007669"/>
    <property type="project" value="TreeGrafter"/>
</dbReference>
<keyword evidence="10" id="KW-0547">Nucleotide-binding</keyword>
<feature type="compositionally biased region" description="Acidic residues" evidence="27">
    <location>
        <begin position="700"/>
        <end position="716"/>
    </location>
</feature>
<evidence type="ECO:0000256" key="19">
    <source>
        <dbReference type="ARBA" id="ARBA00023286"/>
    </source>
</evidence>
<dbReference type="InterPro" id="IPR013320">
    <property type="entry name" value="ConA-like_dom_sf"/>
</dbReference>
<dbReference type="InterPro" id="IPR000699">
    <property type="entry name" value="RIH_dom"/>
</dbReference>
<dbReference type="InterPro" id="IPR003032">
    <property type="entry name" value="Ryanodine_rcpt"/>
</dbReference>
<evidence type="ECO:0000256" key="11">
    <source>
        <dbReference type="ARBA" id="ARBA00022799"/>
    </source>
</evidence>
<dbReference type="CDD" id="cd12879">
    <property type="entry name" value="SPRY3_RyR"/>
    <property type="match status" value="1"/>
</dbReference>
<feature type="transmembrane region" description="Helical" evidence="28">
    <location>
        <begin position="3306"/>
        <end position="3329"/>
    </location>
</feature>
<evidence type="ECO:0000256" key="17">
    <source>
        <dbReference type="ARBA" id="ARBA00023136"/>
    </source>
</evidence>
<dbReference type="GO" id="GO:0042383">
    <property type="term" value="C:sarcolemma"/>
    <property type="evidence" value="ECO:0007669"/>
    <property type="project" value="TreeGrafter"/>
</dbReference>
<dbReference type="GO" id="GO:0006874">
    <property type="term" value="P:intracellular calcium ion homeostasis"/>
    <property type="evidence" value="ECO:0007669"/>
    <property type="project" value="InterPro"/>
</dbReference>
<dbReference type="InterPro" id="IPR013662">
    <property type="entry name" value="RIH_assoc-dom"/>
</dbReference>
<feature type="region of interest" description="Disordered" evidence="27">
    <location>
        <begin position="3091"/>
        <end position="3124"/>
    </location>
</feature>
<keyword evidence="7" id="KW-0107">Calcium channel</keyword>
<evidence type="ECO:0000256" key="21">
    <source>
        <dbReference type="ARBA" id="ARBA00031197"/>
    </source>
</evidence>
<reference evidence="30" key="2">
    <citation type="submission" date="2025-09" db="UniProtKB">
        <authorList>
            <consortium name="Ensembl"/>
        </authorList>
    </citation>
    <scope>IDENTIFICATION</scope>
</reference>
<evidence type="ECO:0000256" key="5">
    <source>
        <dbReference type="ARBA" id="ARBA00022553"/>
    </source>
</evidence>
<keyword evidence="9" id="KW-0479">Metal-binding</keyword>
<evidence type="ECO:0000256" key="14">
    <source>
        <dbReference type="ARBA" id="ARBA00022951"/>
    </source>
</evidence>
<keyword evidence="6" id="KW-0109">Calcium transport</keyword>
<evidence type="ECO:0000256" key="20">
    <source>
        <dbReference type="ARBA" id="ARBA00023303"/>
    </source>
</evidence>
<dbReference type="GO" id="GO:0006941">
    <property type="term" value="P:striated muscle contraction"/>
    <property type="evidence" value="ECO:0007669"/>
    <property type="project" value="TreeGrafter"/>
</dbReference>
<dbReference type="InterPro" id="IPR048581">
    <property type="entry name" value="RYDR_Jsol"/>
</dbReference>
<evidence type="ECO:0000256" key="28">
    <source>
        <dbReference type="SAM" id="Phobius"/>
    </source>
</evidence>
<keyword evidence="17 28" id="KW-0472">Membrane</keyword>
<dbReference type="FunFam" id="2.60.120.920:FF:000019">
    <property type="entry name" value="Ryanodine receptor 1 (skeletal)"/>
    <property type="match status" value="1"/>
</dbReference>
<evidence type="ECO:0000256" key="16">
    <source>
        <dbReference type="ARBA" id="ARBA00023065"/>
    </source>
</evidence>
<keyword evidence="14" id="KW-0703">Sarcoplasmic reticulum</keyword>
<dbReference type="InterPro" id="IPR015925">
    <property type="entry name" value="Ryanodine_IP3_receptor"/>
</dbReference>
<dbReference type="GO" id="GO:0014808">
    <property type="term" value="P:release of sequestered calcium ion into cytosol by sarcoplasmic reticulum"/>
    <property type="evidence" value="ECO:0007669"/>
    <property type="project" value="TreeGrafter"/>
</dbReference>
<evidence type="ECO:0000256" key="12">
    <source>
        <dbReference type="ARBA" id="ARBA00022837"/>
    </source>
</evidence>
<evidence type="ECO:0000256" key="13">
    <source>
        <dbReference type="ARBA" id="ARBA00022840"/>
    </source>
</evidence>
<evidence type="ECO:0000256" key="27">
    <source>
        <dbReference type="SAM" id="MobiDB-lite"/>
    </source>
</evidence>
<dbReference type="Pfam" id="PF01365">
    <property type="entry name" value="RYDR_ITPR"/>
    <property type="match status" value="1"/>
</dbReference>
<dbReference type="Proteomes" id="UP000694380">
    <property type="component" value="Unplaced"/>
</dbReference>
<evidence type="ECO:0000259" key="29">
    <source>
        <dbReference type="PROSITE" id="PS50188"/>
    </source>
</evidence>
<dbReference type="GO" id="GO:0005219">
    <property type="term" value="F:ryanodine-sensitive calcium-release channel activity"/>
    <property type="evidence" value="ECO:0007669"/>
    <property type="project" value="InterPro"/>
</dbReference>
<evidence type="ECO:0000256" key="8">
    <source>
        <dbReference type="ARBA" id="ARBA00022692"/>
    </source>
</evidence>
<keyword evidence="13" id="KW-0067">ATP-binding</keyword>
<feature type="compositionally biased region" description="Basic and acidic residues" evidence="27">
    <location>
        <begin position="3149"/>
        <end position="3164"/>
    </location>
</feature>
<keyword evidence="19" id="KW-1071">Ligand-gated ion channel</keyword>
<evidence type="ECO:0000256" key="4">
    <source>
        <dbReference type="ARBA" id="ARBA00022473"/>
    </source>
</evidence>
<feature type="region of interest" description="Disordered" evidence="27">
    <location>
        <begin position="699"/>
        <end position="729"/>
    </location>
</feature>
<dbReference type="InterPro" id="IPR009460">
    <property type="entry name" value="Ryanrecept_TM4-6"/>
</dbReference>
<evidence type="ECO:0000256" key="9">
    <source>
        <dbReference type="ARBA" id="ARBA00022723"/>
    </source>
</evidence>
<comment type="subcellular location">
    <subcellularLocation>
        <location evidence="1">Sarcoplasmic reticulum membrane</location>
        <topology evidence="1">Multi-pass membrane protein</topology>
    </subcellularLocation>
</comment>
<evidence type="ECO:0000256" key="26">
    <source>
        <dbReference type="ARBA" id="ARBA00046784"/>
    </source>
</evidence>
<dbReference type="PANTHER" id="PTHR46399:SF10">
    <property type="entry name" value="RYANODINE RECEPTOR 1"/>
    <property type="match status" value="1"/>
</dbReference>
<evidence type="ECO:0000256" key="6">
    <source>
        <dbReference type="ARBA" id="ARBA00022568"/>
    </source>
</evidence>
<organism evidence="30 31">
    <name type="scientific">Chrysemys picta bellii</name>
    <name type="common">Western painted turtle</name>
    <name type="synonym">Emys bellii</name>
    <dbReference type="NCBI Taxonomy" id="8478"/>
    <lineage>
        <taxon>Eukaryota</taxon>
        <taxon>Metazoa</taxon>
        <taxon>Chordata</taxon>
        <taxon>Craniata</taxon>
        <taxon>Vertebrata</taxon>
        <taxon>Euteleostomi</taxon>
        <taxon>Archelosauria</taxon>
        <taxon>Testudinata</taxon>
        <taxon>Testudines</taxon>
        <taxon>Cryptodira</taxon>
        <taxon>Durocryptodira</taxon>
        <taxon>Testudinoidea</taxon>
        <taxon>Emydidae</taxon>
        <taxon>Chrysemys</taxon>
    </lineage>
</organism>
<evidence type="ECO:0000256" key="23">
    <source>
        <dbReference type="ARBA" id="ARBA00032969"/>
    </source>
</evidence>
<keyword evidence="20" id="KW-0407">Ion channel</keyword>
<evidence type="ECO:0000313" key="31">
    <source>
        <dbReference type="Proteomes" id="UP000694380"/>
    </source>
</evidence>
<dbReference type="Pfam" id="PF00520">
    <property type="entry name" value="Ion_trans"/>
    <property type="match status" value="1"/>
</dbReference>
<evidence type="ECO:0000256" key="10">
    <source>
        <dbReference type="ARBA" id="ARBA00022741"/>
    </source>
</evidence>
<evidence type="ECO:0000256" key="2">
    <source>
        <dbReference type="ARBA" id="ARBA00014291"/>
    </source>
</evidence>
<feature type="transmembrane region" description="Helical" evidence="28">
    <location>
        <begin position="3548"/>
        <end position="3571"/>
    </location>
</feature>
<keyword evidence="16" id="KW-0406">Ion transport</keyword>
<dbReference type="GO" id="GO:0034704">
    <property type="term" value="C:calcium channel complex"/>
    <property type="evidence" value="ECO:0007669"/>
    <property type="project" value="TreeGrafter"/>
</dbReference>
<evidence type="ECO:0000313" key="30">
    <source>
        <dbReference type="Ensembl" id="ENSCPBP00000023196.1"/>
    </source>
</evidence>
<feature type="region of interest" description="Disordered" evidence="27">
    <location>
        <begin position="855"/>
        <end position="888"/>
    </location>
</feature>
<dbReference type="InterPro" id="IPR043136">
    <property type="entry name" value="B30.2/SPRY_sf"/>
</dbReference>
<feature type="compositionally biased region" description="Acidic residues" evidence="27">
    <location>
        <begin position="861"/>
        <end position="871"/>
    </location>
</feature>
<accession>A0A8C3HTB5</accession>
<keyword evidence="12" id="KW-0106">Calcium</keyword>
<dbReference type="Pfam" id="PF06459">
    <property type="entry name" value="RR_TM4-6"/>
    <property type="match status" value="1"/>
</dbReference>
<dbReference type="InterPro" id="IPR035910">
    <property type="entry name" value="RyR/IP3R_RIH_dom_sf"/>
</dbReference>
<evidence type="ECO:0000256" key="15">
    <source>
        <dbReference type="ARBA" id="ARBA00022989"/>
    </source>
</evidence>
<feature type="domain" description="B30.2/SPRY" evidence="29">
    <location>
        <begin position="195"/>
        <end position="408"/>
    </location>
</feature>
<feature type="region of interest" description="Disordered" evidence="27">
    <location>
        <begin position="3036"/>
        <end position="3059"/>
    </location>
</feature>
<keyword evidence="3" id="KW-0813">Transport</keyword>
<keyword evidence="11" id="KW-0702">S-nitrosylation</keyword>
<dbReference type="GO" id="GO:0033017">
    <property type="term" value="C:sarcoplasmic reticulum membrane"/>
    <property type="evidence" value="ECO:0007669"/>
    <property type="project" value="UniProtKB-SubCell"/>
</dbReference>
<dbReference type="Gene3D" id="1.10.490.160">
    <property type="match status" value="1"/>
</dbReference>
<feature type="compositionally biased region" description="Low complexity" evidence="27">
    <location>
        <begin position="3047"/>
        <end position="3059"/>
    </location>
</feature>
<dbReference type="Pfam" id="PF00622">
    <property type="entry name" value="SPRY"/>
    <property type="match status" value="1"/>
</dbReference>
<feature type="region of interest" description="Disordered" evidence="27">
    <location>
        <begin position="2909"/>
        <end position="2937"/>
    </location>
</feature>
<keyword evidence="4" id="KW-0217">Developmental protein</keyword>
<feature type="region of interest" description="Disordered" evidence="27">
    <location>
        <begin position="1545"/>
        <end position="1573"/>
    </location>
</feature>
<dbReference type="SMART" id="SM00449">
    <property type="entry name" value="SPRY"/>
    <property type="match status" value="1"/>
</dbReference>
<evidence type="ECO:0000256" key="3">
    <source>
        <dbReference type="ARBA" id="ARBA00022448"/>
    </source>
</evidence>
<name>A0A8C3HTB5_CHRPI</name>
<keyword evidence="15 28" id="KW-1133">Transmembrane helix</keyword>
<dbReference type="Ensembl" id="ENSCPBT00000027327.1">
    <property type="protein sequence ID" value="ENSCPBP00000023196.1"/>
    <property type="gene ID" value="ENSCPBG00000015057.1"/>
</dbReference>
<dbReference type="Pfam" id="PF08454">
    <property type="entry name" value="RIH_assoc"/>
    <property type="match status" value="1"/>
</dbReference>
<dbReference type="GeneTree" id="ENSGT00940000155288"/>
<feature type="transmembrane region" description="Helical" evidence="28">
    <location>
        <begin position="3222"/>
        <end position="3242"/>
    </location>
</feature>
<feature type="region of interest" description="Disordered" evidence="27">
    <location>
        <begin position="3138"/>
        <end position="3197"/>
    </location>
</feature>
<feature type="compositionally biased region" description="Gly residues" evidence="27">
    <location>
        <begin position="877"/>
        <end position="888"/>
    </location>
</feature>
<dbReference type="InterPro" id="IPR005821">
    <property type="entry name" value="Ion_trans_dom"/>
</dbReference>
<feature type="compositionally biased region" description="Acidic residues" evidence="27">
    <location>
        <begin position="2909"/>
        <end position="2929"/>
    </location>
</feature>
<feature type="region of interest" description="Disordered" evidence="27">
    <location>
        <begin position="182"/>
        <end position="220"/>
    </location>
</feature>
<evidence type="ECO:0000256" key="1">
    <source>
        <dbReference type="ARBA" id="ARBA00004326"/>
    </source>
</evidence>
<dbReference type="Pfam" id="PF21119">
    <property type="entry name" value="RYDR_Jsol"/>
    <property type="match status" value="2"/>
</dbReference>
<dbReference type="Gene3D" id="1.10.238.10">
    <property type="entry name" value="EF-hand"/>
    <property type="match status" value="1"/>
</dbReference>
<dbReference type="SUPFAM" id="SSF49899">
    <property type="entry name" value="Concanavalin A-like lectins/glucanases"/>
    <property type="match status" value="1"/>
</dbReference>
<evidence type="ECO:0000256" key="25">
    <source>
        <dbReference type="ARBA" id="ARBA00045680"/>
    </source>
</evidence>
<dbReference type="Pfam" id="PF02026">
    <property type="entry name" value="RyR"/>
    <property type="match status" value="2"/>
</dbReference>
<comment type="function">
    <text evidence="25">Cytosolic calcium-activated calcium channel that mediates the release of Ca(2+) from the sarcoplasmic reticulum into the cytosol and thereby plays a key role in triggering muscle contraction following depolarization of T-tubules. Repeated very high-level exercise increases the open probability of the channel and leads to Ca(2+) leaking into the cytoplasm. Can also mediate the release of Ca(2+) from intracellular stores in neurons, and may thereby promote prolonged Ca(2+) signaling in the brain. Required for normal embryonic development of muscle fibers and skeletal muscle. Required for normal heart morphogenesis, skin development and ossification during embryogenesis.</text>
</comment>
<reference evidence="30" key="1">
    <citation type="submission" date="2025-08" db="UniProtKB">
        <authorList>
            <consortium name="Ensembl"/>
        </authorList>
    </citation>
    <scope>IDENTIFICATION</scope>
</reference>
<feature type="region of interest" description="Disordered" evidence="27">
    <location>
        <begin position="2126"/>
        <end position="2152"/>
    </location>
</feature>
<sequence>ILFSFFDLNRQDLFAYIASPEQTAPLPSPPVRRHVPALVLYRSAYLGLGQVGRLNLGQEVSSLRYFPICGLQEGFEPFAINMKRDISMWFSKSLPQFSPIPPRVSRIDGTVDNPPCLKLTHRTFGSQNAVSELLFLRLSMPVEFHEKFKCTAGATPLTRALTIPEEDVKDVDLDSEFEVLRKSAGRKEAEEAEKEKQGGPLASPKEPPRAENEKDAASEKSKIKRGFLFKAKKAAFITPPPAVPSVQRLEEDVVPDDRDDPEIIMNTTTYYHSVRIFAGQEPTCVWVGWVTPDYHQHDMTFDLSKVRTVTVTMGDDQGHIHDSIKRSNCYLVWGGEFVSSGQQTRVSTVDLVLGCLVDLATGLMTFTANGKEINTFYQVEPNTKLFPAVFVLPTSQNVIQFELGKMKNIMPLSAAMFHSERKNPEPQCPPRLVIQMLTPVTWSRVPNEFLAVETARISDRHGWMVECGDPLVMMALHIPEESRCIDILELSEQLALLTFQHHSLQLYCAVCALGNNRVAHALCSHVDESQLLYAIESPHLPGPLRSGYYDLLMSMHLESAKRARLTMNSEFIVPMTDATKSIRLFPESSRKPGLPGVGISTCLRPPLHFAPPCFVSTSPERYQLSPELPLEALKLKALAMLTEAVQDGGQHSRDPVGGSVQFHFVPVLKLVSTLLVMGVFGDEDVRHILRMIEPAVFGEPAEEERGEAEKPEEEEGEKAGVKAGEEEAEELEEGLLQMKLPESVKLQVRDPRSAGAAAGPRPGPCLLALPFPPCSPRLTSLPPPQINMLLHFKQGADEEECPVPEDIRDELLDFHTDLLSHCGIEAEGGEEEEEEDTSLRHRLRTLVQKVLSFRKKKKEQEEELPPEEEPAPSEPGGSRGGGAGWGRGGGRGGLAGMGNWGNIMNNKVFYQHPNLMRALGMHETVMEVMVNVLGGGESKEIRFPKMVTNCCRFLCYFCRISRQNQRSMFDHLSYLLENSGIGLGMRGSTPLDVAAASVIDNNELALALQEQDLEKVVMYLASCGLQSCPMLLAKGYPDIGWNPCGGERYLDFLRFAVFVNGESVEENANVVVRLLIRRPECFGPALRGEGGSGLLAAIEEAIKISEDPARDGPTVKKDRRRELFGGEETHEENRVHLGNAIMSFYAALIDLLGRCAPEMHLIQAGKGEALRIRAILRSLVPLDDLVGIISLPLQIPAFGKDGNVVEPRMSASFVPDHKAPMVLFLDRVYGIESQDFLLHVLEVGFLPDMRAAASLDTAAFSTTEMALALNRYLCCAVLPLVTKCAPLFAGTEHRAIMVDSMLHTIYRLSRGRSLTKAQRDVIEECLMALCRYIRPSMLQHLLRRLVFDVPILNEFAKMPLKLLNNHYERCWKYYCLPTGWASYGVSSEEELHLTRKLFWGIFDSLAHKKFKAELYKLAMPCLCAIAGALPPDYVDASYSSKMEKKASVDAEGNFDPKPVETLNVIIPEKLDTFINKYAEHTHEKWAFDKIQNNWTFGETIDEEAKTHPMLRPYKTFSEKDKEIYRWPIKESLKAMIAWEWTVEKPHEGEEEKTEKKKTRKISQSAQATYDPSHGYNPQPIDLLGVTLSRELQAMAEQLAENYHNTWGRKKKQELEAKGGGSHPLLVPYDTLTAKEKARDREKAQELLKFLQMNGYAVTRGLKDMELDSSSIEKRFAYGFLQQLLKWMDISQEFIAHLEAVVSSGRVEKSPHEQEIKFFAKILLPLINQYFHNHCLYFLSTPAKVLGSGGSLPPGTDAAAVVNCLHILARSLDARRLPTPHGGHPSRRAAVSMVNHRQELGNAPPSDLPPLPPVDDVQVSCYRTLCSIYSLGTTRNPYVERQRPALGECLARLAAAMPVAFLEPHLNMHNPFSVYTTKSPRERAILGLPSCVEEMCPDIPELERLMKEISGLAESGARYTEMPHVIEVTLPMLCNYLPRWWERGPETVPQGPWCTQVTSEHLNTLLGNILRIIVNNLGIDEASWMKRLAVFAQPIVSKARPELLRSHFIPTMDKLKKRSGKVVAEEEQLRLEAKTESEDAELLIRDEFSVLCRDLYALYPLLIRYVDNNRAKWLMEPNSDAEELFRMVGEVFIYWSKSHNFKREEQNFVVQNEINNMSFLTADSKSKMSKVRPCGAQGSPQERTKKKRRGDRYSVQTSLIVATLKKMLPIGLNMCSPTDQELITLAKGRYALKDTDEEVRDVLNNNLHLQGKCENPASMRWQMALYREMSGKAEDANRPEKIVRRVQEVSAVLFHLEQTEHPYKSKKAVWHKLLSKQRRRAVVACFRMTPLYNMPRHRACNMFLESYKLAWIVTEEHAFEDRMIDDLAKPGEEEEEEEEQMEKNPDPLHQLILHFSRTALTEKSKLDEDYLYMAYADIMAKVSDPTSTPAPACADPCVSTPQEKEMEKQKLLYQQSRLHNRGAAEMVLQMISACKGEPGAMVSSTLKLGISILNGGNVEVQQKMLDYLKEKREVGFFQSVQALMQTCSVLDLNAFERQNKAEGLGMVTEEGTIIRRETGEKVMADDEFTQDLFRFLQLLCEGHNNDFQNYLRTQTGNTTTVNIIICTVDYLLRLQESISDFYWYYSGKDIIDEQGKRNFSKAMAVAKQVFNSLTEYIQGPCTGNQQSLAHSRLWDAVVGFLHVFAHMMMKLAQMSQPAGLRNGDSSQIGLLKELLDLQKDMVVMLLSLLEGNVVNGTIARQMVDMLVESSSNVEMILKFFDMFLKLKDIVASDAFLDYITDPRGLISKKDFQKAMDSQKQYTPSEIQFLLSCSEADENEMINYEEFANRFQEPAKDIGFNVAVLLTNLSEHVPHDSRLKTFLELADSILNYFRPYLGRIEIMGASKRIERIYFEISETNKAQWEMPQVKESKRQFIFDVVNEGGESEKMELFVNFCEDTIFEMQIASQISEEEAGKEEEEEEEGEGGEGTEAEKAAGAPPEATSAFGEFLAGVLDFFHMFTYRNVRRQLRRLKKMTVKELAVGVSSCVYAVFLGTLLFFSGVLKGLLLLLWNVLFGGGLVESAKKLTVTELLASMPDPTQDEVHGDLGPAEDGQEAAEGGEAAQFVEAGKEEAPDEAGDVFSLEMKKDAGHYRATAPDAPGGLGDMGDTTAVEPPTPEGTPILKRKLGVRWGLGWGWPFDSREEEEAQPEPEKIEDTENGEKAGPEEPEAPQEPAAEAPRKHRRKSATPRERKEEPASGSLEFWAELEIQRVKFLNYLSRNFYNLRFLALFLAFAINFILLFYKVSDSPPGEEELEDSGLLEELAGGSGFGASGDGAGEDEEEDSVVYFFLEESTGYMQPTLQFLSITHTLVAFLCIIGYNCLKVPLVIFKREKELARKLEFDGLYITDQPEDDDIKGQWDRLVLNTPSFPSNYWDKFVKRKVRDGGRGGLWPSSPCRSHRITSIDIKYQLWKFGVIFTNNSFLYLVWYMVMSLLGHYNNFFFAAHLLDIAMGVKTLRTILSSVTHNGKQVGPGRAGGGHAGGVGEPWCPPPFYNKSEDEDEPDMKCDDMMTCYLFHMYVGVRAGGGIGDEIEDPAGDEYELYRVVFDITFFFFVIVILLAIIQGLIIDAFGELRDQQEQVKEDMETKCFICGIGSDYFDTTPHGFESHTLEEHNLANYMFFLMYLINKDETEHTGQESYVWKMYQERCWDFFPAGDCFRKQYEDQLG</sequence>
<dbReference type="SUPFAM" id="SSF100909">
    <property type="entry name" value="IP3 receptor type 1 binding core, domain 2"/>
    <property type="match status" value="1"/>
</dbReference>
<keyword evidence="31" id="KW-1185">Reference proteome</keyword>
<dbReference type="InterPro" id="IPR001870">
    <property type="entry name" value="B30.2/SPRY"/>
</dbReference>
<dbReference type="InterPro" id="IPR011992">
    <property type="entry name" value="EF-hand-dom_pair"/>
</dbReference>
<keyword evidence="18" id="KW-0675">Receptor</keyword>